<dbReference type="EMBL" id="CM056815">
    <property type="protein sequence ID" value="KAJ8630012.1"/>
    <property type="molecule type" value="Genomic_DNA"/>
</dbReference>
<sequence length="147" mass="16137">MQRTSLRESHQGCRDAEEGGRNVKPPPVPRPVGAQVLATQTRSPSFSSSTFSPAFFSNPRVFIGGRHIGGADEIVYLQETGKLKKIVQWFPMAKLGACSGCGGVRLVLCFDWSGSRKVYLEEEEDEGGFRMCFVCNENGLIRCPSCC</sequence>
<evidence type="ECO:0000313" key="2">
    <source>
        <dbReference type="Proteomes" id="UP001234297"/>
    </source>
</evidence>
<evidence type="ECO:0000313" key="1">
    <source>
        <dbReference type="EMBL" id="KAJ8630012.1"/>
    </source>
</evidence>
<keyword evidence="2" id="KW-1185">Reference proteome</keyword>
<accession>A0ACC2L937</accession>
<organism evidence="1 2">
    <name type="scientific">Persea americana</name>
    <name type="common">Avocado</name>
    <dbReference type="NCBI Taxonomy" id="3435"/>
    <lineage>
        <taxon>Eukaryota</taxon>
        <taxon>Viridiplantae</taxon>
        <taxon>Streptophyta</taxon>
        <taxon>Embryophyta</taxon>
        <taxon>Tracheophyta</taxon>
        <taxon>Spermatophyta</taxon>
        <taxon>Magnoliopsida</taxon>
        <taxon>Magnoliidae</taxon>
        <taxon>Laurales</taxon>
        <taxon>Lauraceae</taxon>
        <taxon>Persea</taxon>
    </lineage>
</organism>
<proteinExistence type="predicted"/>
<comment type="caution">
    <text evidence="1">The sequence shown here is derived from an EMBL/GenBank/DDBJ whole genome shotgun (WGS) entry which is preliminary data.</text>
</comment>
<protein>
    <submittedName>
        <fullName evidence="1">Uncharacterized protein</fullName>
    </submittedName>
</protein>
<gene>
    <name evidence="1" type="ORF">MRB53_023335</name>
</gene>
<name>A0ACC2L937_PERAE</name>
<reference evidence="1 2" key="1">
    <citation type="journal article" date="2022" name="Hortic Res">
        <title>A haplotype resolved chromosomal level avocado genome allows analysis of novel avocado genes.</title>
        <authorList>
            <person name="Nath O."/>
            <person name="Fletcher S.J."/>
            <person name="Hayward A."/>
            <person name="Shaw L.M."/>
            <person name="Masouleh A.K."/>
            <person name="Furtado A."/>
            <person name="Henry R.J."/>
            <person name="Mitter N."/>
        </authorList>
    </citation>
    <scope>NUCLEOTIDE SEQUENCE [LARGE SCALE GENOMIC DNA]</scope>
    <source>
        <strain evidence="2">cv. Hass</strain>
    </source>
</reference>
<dbReference type="Proteomes" id="UP001234297">
    <property type="component" value="Chromosome 7"/>
</dbReference>